<dbReference type="AlphaFoldDB" id="A0A1U7PS26"/>
<proteinExistence type="predicted"/>
<keyword evidence="2" id="KW-0472">Membrane</keyword>
<dbReference type="OrthoDB" id="25753at2"/>
<gene>
    <name evidence="4" type="ORF">SAMN05428946_2280</name>
</gene>
<evidence type="ECO:0000256" key="2">
    <source>
        <dbReference type="SAM" id="Phobius"/>
    </source>
</evidence>
<dbReference type="GO" id="GO:0016209">
    <property type="term" value="F:antioxidant activity"/>
    <property type="evidence" value="ECO:0007669"/>
    <property type="project" value="InterPro"/>
</dbReference>
<feature type="transmembrane region" description="Helical" evidence="2">
    <location>
        <begin position="6"/>
        <end position="24"/>
    </location>
</feature>
<name>A0A1U7PS26_9BACI</name>
<dbReference type="InterPro" id="IPR050553">
    <property type="entry name" value="Thioredoxin_ResA/DsbE_sf"/>
</dbReference>
<dbReference type="Proteomes" id="UP000187550">
    <property type="component" value="Unassembled WGS sequence"/>
</dbReference>
<dbReference type="InterPro" id="IPR036249">
    <property type="entry name" value="Thioredoxin-like_sf"/>
</dbReference>
<dbReference type="Pfam" id="PF00578">
    <property type="entry name" value="AhpC-TSA"/>
    <property type="match status" value="1"/>
</dbReference>
<dbReference type="RefSeq" id="WP_076758991.1">
    <property type="nucleotide sequence ID" value="NZ_FTPL01000003.1"/>
</dbReference>
<dbReference type="InterPro" id="IPR000866">
    <property type="entry name" value="AhpC/TSA"/>
</dbReference>
<dbReference type="CDD" id="cd02966">
    <property type="entry name" value="TlpA_like_family"/>
    <property type="match status" value="1"/>
</dbReference>
<dbReference type="InterPro" id="IPR017937">
    <property type="entry name" value="Thioredoxin_CS"/>
</dbReference>
<dbReference type="SUPFAM" id="SSF52833">
    <property type="entry name" value="Thioredoxin-like"/>
    <property type="match status" value="1"/>
</dbReference>
<evidence type="ECO:0000256" key="1">
    <source>
        <dbReference type="ARBA" id="ARBA00023157"/>
    </source>
</evidence>
<evidence type="ECO:0000313" key="4">
    <source>
        <dbReference type="EMBL" id="SIT88477.1"/>
    </source>
</evidence>
<dbReference type="PROSITE" id="PS51352">
    <property type="entry name" value="THIOREDOXIN_2"/>
    <property type="match status" value="1"/>
</dbReference>
<dbReference type="Gene3D" id="3.40.30.10">
    <property type="entry name" value="Glutaredoxin"/>
    <property type="match status" value="1"/>
</dbReference>
<dbReference type="PANTHER" id="PTHR42852">
    <property type="entry name" value="THIOL:DISULFIDE INTERCHANGE PROTEIN DSBE"/>
    <property type="match status" value="1"/>
</dbReference>
<dbReference type="InterPro" id="IPR013766">
    <property type="entry name" value="Thioredoxin_domain"/>
</dbReference>
<accession>A0A1U7PS26</accession>
<dbReference type="EMBL" id="FTPL01000003">
    <property type="protein sequence ID" value="SIT88477.1"/>
    <property type="molecule type" value="Genomic_DNA"/>
</dbReference>
<evidence type="ECO:0000313" key="5">
    <source>
        <dbReference type="Proteomes" id="UP000187550"/>
    </source>
</evidence>
<dbReference type="GO" id="GO:0016491">
    <property type="term" value="F:oxidoreductase activity"/>
    <property type="evidence" value="ECO:0007669"/>
    <property type="project" value="InterPro"/>
</dbReference>
<protein>
    <submittedName>
        <fullName evidence="4">Peroxiredoxin</fullName>
    </submittedName>
</protein>
<evidence type="ECO:0000259" key="3">
    <source>
        <dbReference type="PROSITE" id="PS51352"/>
    </source>
</evidence>
<keyword evidence="5" id="KW-1185">Reference proteome</keyword>
<reference evidence="5" key="1">
    <citation type="submission" date="2017-01" db="EMBL/GenBank/DDBJ databases">
        <authorList>
            <person name="Varghese N."/>
            <person name="Submissions S."/>
        </authorList>
    </citation>
    <scope>NUCLEOTIDE SEQUENCE [LARGE SCALE GENOMIC DNA]</scope>
    <source>
        <strain evidence="5">MNA4</strain>
    </source>
</reference>
<keyword evidence="2" id="KW-0812">Transmembrane</keyword>
<dbReference type="PANTHER" id="PTHR42852:SF17">
    <property type="entry name" value="THIOREDOXIN-LIKE PROTEIN HI_1115"/>
    <property type="match status" value="1"/>
</dbReference>
<feature type="domain" description="Thioredoxin" evidence="3">
    <location>
        <begin position="60"/>
        <end position="199"/>
    </location>
</feature>
<sequence length="199" mass="21967">MKGLRWAGTLLALLLVGWLVFVMVKTNFPAVGGFDEEAYEDATIGADPDAEVEELPDLGLKPGERAPDFELASLDGGSIRLSDFRGKKVVLNFWATWCPPCREEMPHMQRFYDTAGGGEAFEILAVNATDTERGNGKAVGPFVEENGLDFPVVMDEDGAVSKKYEVRFYPVTYLLDEDGVVIEQVLQPLTEEMLAEKLD</sequence>
<keyword evidence="2" id="KW-1133">Transmembrane helix</keyword>
<organism evidence="4 5">
    <name type="scientific">Edaphobacillus lindanitolerans</name>
    <dbReference type="NCBI Taxonomy" id="550447"/>
    <lineage>
        <taxon>Bacteria</taxon>
        <taxon>Bacillati</taxon>
        <taxon>Bacillota</taxon>
        <taxon>Bacilli</taxon>
        <taxon>Bacillales</taxon>
        <taxon>Bacillaceae</taxon>
        <taxon>Edaphobacillus</taxon>
    </lineage>
</organism>
<keyword evidence="1" id="KW-1015">Disulfide bond</keyword>
<dbReference type="STRING" id="550447.SAMN05428946_2280"/>
<dbReference type="PROSITE" id="PS00194">
    <property type="entry name" value="THIOREDOXIN_1"/>
    <property type="match status" value="1"/>
</dbReference>